<feature type="domain" description="HTH araC/xylS-type" evidence="4">
    <location>
        <begin position="216"/>
        <end position="313"/>
    </location>
</feature>
<reference evidence="5 6" key="1">
    <citation type="submission" date="2016-05" db="EMBL/GenBank/DDBJ databases">
        <title>Complete genome sequence of Novosphingobium guangzhouense SA925(T).</title>
        <authorList>
            <person name="Sha S."/>
        </authorList>
    </citation>
    <scope>NUCLEOTIDE SEQUENCE [LARGE SCALE GENOMIC DNA]</scope>
    <source>
        <strain evidence="5 6">SA925</strain>
    </source>
</reference>
<dbReference type="InterPro" id="IPR053142">
    <property type="entry name" value="PchR_regulatory_protein"/>
</dbReference>
<keyword evidence="1" id="KW-0805">Transcription regulation</keyword>
<dbReference type="Pfam" id="PF12833">
    <property type="entry name" value="HTH_18"/>
    <property type="match status" value="1"/>
</dbReference>
<dbReference type="RefSeq" id="WP_103098932.1">
    <property type="nucleotide sequence ID" value="NZ_LYMM01000084.1"/>
</dbReference>
<accession>A0A2K2FTP0</accession>
<evidence type="ECO:0000256" key="2">
    <source>
        <dbReference type="ARBA" id="ARBA00023125"/>
    </source>
</evidence>
<keyword evidence="2" id="KW-0238">DNA-binding</keyword>
<dbReference type="SUPFAM" id="SSF46689">
    <property type="entry name" value="Homeodomain-like"/>
    <property type="match status" value="1"/>
</dbReference>
<dbReference type="Gene3D" id="1.10.10.60">
    <property type="entry name" value="Homeodomain-like"/>
    <property type="match status" value="1"/>
</dbReference>
<evidence type="ECO:0000256" key="3">
    <source>
        <dbReference type="ARBA" id="ARBA00023163"/>
    </source>
</evidence>
<dbReference type="EMBL" id="LYMM01000084">
    <property type="protein sequence ID" value="PNU02151.1"/>
    <property type="molecule type" value="Genomic_DNA"/>
</dbReference>
<sequence length="314" mass="34452">MSATPPSSILQTPISVLLGGDADVGACSFARVELQPGIDLTVWEGDLAQPITFDVHDDWHRINFSCALAGRSQFSTLDQQRNEAHQLDGGMSCVSFTPDVRGQASYRGRISSLHVSMDPAMLEGLLPDAPAQLHRRLGEGRFYRQNAAAAEMSATAQAMTQAMQRARMRGDTALAGASRMWMLGQAFVMASLAIEAGFGDERASADLSLEEMRKLRRARDLLLADLTQAPTIAMLAAETGLPVMKVKRGFRQLFDDSVYGLFQRERMIEARRRLVADMPVMLVASDLGYTNASHFAAAFRKQFGIAPSDLKRRK</sequence>
<dbReference type="SMART" id="SM00342">
    <property type="entry name" value="HTH_ARAC"/>
    <property type="match status" value="1"/>
</dbReference>
<dbReference type="GO" id="GO:0003700">
    <property type="term" value="F:DNA-binding transcription factor activity"/>
    <property type="evidence" value="ECO:0007669"/>
    <property type="project" value="InterPro"/>
</dbReference>
<dbReference type="InterPro" id="IPR020449">
    <property type="entry name" value="Tscrpt_reg_AraC-type_HTH"/>
</dbReference>
<proteinExistence type="predicted"/>
<keyword evidence="6" id="KW-1185">Reference proteome</keyword>
<evidence type="ECO:0000256" key="1">
    <source>
        <dbReference type="ARBA" id="ARBA00023015"/>
    </source>
</evidence>
<dbReference type="InterPro" id="IPR018060">
    <property type="entry name" value="HTH_AraC"/>
</dbReference>
<dbReference type="PANTHER" id="PTHR47893:SF1">
    <property type="entry name" value="REGULATORY PROTEIN PCHR"/>
    <property type="match status" value="1"/>
</dbReference>
<comment type="caution">
    <text evidence="5">The sequence shown here is derived from an EMBL/GenBank/DDBJ whole genome shotgun (WGS) entry which is preliminary data.</text>
</comment>
<organism evidence="5 6">
    <name type="scientific">Novosphingobium guangzhouense</name>
    <dbReference type="NCBI Taxonomy" id="1850347"/>
    <lineage>
        <taxon>Bacteria</taxon>
        <taxon>Pseudomonadati</taxon>
        <taxon>Pseudomonadota</taxon>
        <taxon>Alphaproteobacteria</taxon>
        <taxon>Sphingomonadales</taxon>
        <taxon>Sphingomonadaceae</taxon>
        <taxon>Novosphingobium</taxon>
    </lineage>
</organism>
<keyword evidence="3" id="KW-0804">Transcription</keyword>
<name>A0A2K2FTP0_9SPHN</name>
<dbReference type="PANTHER" id="PTHR47893">
    <property type="entry name" value="REGULATORY PROTEIN PCHR"/>
    <property type="match status" value="1"/>
</dbReference>
<evidence type="ECO:0000313" key="5">
    <source>
        <dbReference type="EMBL" id="PNU02151.1"/>
    </source>
</evidence>
<protein>
    <recommendedName>
        <fullName evidence="4">HTH araC/xylS-type domain-containing protein</fullName>
    </recommendedName>
</protein>
<dbReference type="OrthoDB" id="644174at2"/>
<gene>
    <name evidence="5" type="ORF">A8V01_09745</name>
</gene>
<evidence type="ECO:0000313" key="6">
    <source>
        <dbReference type="Proteomes" id="UP000236327"/>
    </source>
</evidence>
<dbReference type="GO" id="GO:0043565">
    <property type="term" value="F:sequence-specific DNA binding"/>
    <property type="evidence" value="ECO:0007669"/>
    <property type="project" value="InterPro"/>
</dbReference>
<dbReference type="AlphaFoldDB" id="A0A2K2FTP0"/>
<dbReference type="PRINTS" id="PR00032">
    <property type="entry name" value="HTHARAC"/>
</dbReference>
<dbReference type="InterPro" id="IPR009057">
    <property type="entry name" value="Homeodomain-like_sf"/>
</dbReference>
<dbReference type="PROSITE" id="PS01124">
    <property type="entry name" value="HTH_ARAC_FAMILY_2"/>
    <property type="match status" value="1"/>
</dbReference>
<dbReference type="Proteomes" id="UP000236327">
    <property type="component" value="Unassembled WGS sequence"/>
</dbReference>
<evidence type="ECO:0000259" key="4">
    <source>
        <dbReference type="PROSITE" id="PS01124"/>
    </source>
</evidence>